<dbReference type="CDD" id="cd00051">
    <property type="entry name" value="EFh"/>
    <property type="match status" value="1"/>
</dbReference>
<sequence>RLGITYDASAAGASFIGGSYSASGASLAALGTSGAAYNIGGGASFAAETSSASRASISAFAEQIFSQLDTDGNGSISVSEAEKALLRLNSRLGRSYGEEDVKAFFARLDSNRDGRLDINEFRRAFYNLLN</sequence>
<dbReference type="PROSITE" id="PS00018">
    <property type="entry name" value="EF_HAND_1"/>
    <property type="match status" value="1"/>
</dbReference>
<dbReference type="EMBL" id="CAJNOC010007107">
    <property type="protein sequence ID" value="CAF1092243.1"/>
    <property type="molecule type" value="Genomic_DNA"/>
</dbReference>
<dbReference type="Gene3D" id="1.10.238.10">
    <property type="entry name" value="EF-hand"/>
    <property type="match status" value="1"/>
</dbReference>
<dbReference type="SMART" id="SM00054">
    <property type="entry name" value="EFh"/>
    <property type="match status" value="2"/>
</dbReference>
<dbReference type="InterPro" id="IPR011992">
    <property type="entry name" value="EF-hand-dom_pair"/>
</dbReference>
<reference evidence="3" key="1">
    <citation type="submission" date="2021-02" db="EMBL/GenBank/DDBJ databases">
        <authorList>
            <person name="Nowell W R."/>
        </authorList>
    </citation>
    <scope>NUCLEOTIDE SEQUENCE</scope>
    <source>
        <strain evidence="3">Ploen Becks lab</strain>
    </source>
</reference>
<name>A0A814NF62_9BILA</name>
<dbReference type="InterPro" id="IPR002048">
    <property type="entry name" value="EF_hand_dom"/>
</dbReference>
<dbReference type="OrthoDB" id="120976at2759"/>
<keyword evidence="4" id="KW-1185">Reference proteome</keyword>
<dbReference type="AlphaFoldDB" id="A0A814NF62"/>
<dbReference type="PROSITE" id="PS50222">
    <property type="entry name" value="EF_HAND_2"/>
    <property type="match status" value="2"/>
</dbReference>
<evidence type="ECO:0000313" key="3">
    <source>
        <dbReference type="EMBL" id="CAF1092243.1"/>
    </source>
</evidence>
<gene>
    <name evidence="3" type="ORF">OXX778_LOCUS20727</name>
</gene>
<dbReference type="Pfam" id="PF13499">
    <property type="entry name" value="EF-hand_7"/>
    <property type="match status" value="1"/>
</dbReference>
<proteinExistence type="predicted"/>
<accession>A0A814NF62</accession>
<protein>
    <recommendedName>
        <fullName evidence="2">EF-hand domain-containing protein</fullName>
    </recommendedName>
</protein>
<evidence type="ECO:0000259" key="2">
    <source>
        <dbReference type="PROSITE" id="PS50222"/>
    </source>
</evidence>
<dbReference type="SUPFAM" id="SSF47473">
    <property type="entry name" value="EF-hand"/>
    <property type="match status" value="1"/>
</dbReference>
<feature type="domain" description="EF-hand" evidence="2">
    <location>
        <begin position="96"/>
        <end position="130"/>
    </location>
</feature>
<feature type="domain" description="EF-hand" evidence="2">
    <location>
        <begin position="56"/>
        <end position="91"/>
    </location>
</feature>
<dbReference type="GO" id="GO:0005509">
    <property type="term" value="F:calcium ion binding"/>
    <property type="evidence" value="ECO:0007669"/>
    <property type="project" value="InterPro"/>
</dbReference>
<evidence type="ECO:0000256" key="1">
    <source>
        <dbReference type="ARBA" id="ARBA00022837"/>
    </source>
</evidence>
<feature type="non-terminal residue" evidence="3">
    <location>
        <position position="1"/>
    </location>
</feature>
<keyword evidence="1" id="KW-0106">Calcium</keyword>
<dbReference type="Proteomes" id="UP000663879">
    <property type="component" value="Unassembled WGS sequence"/>
</dbReference>
<comment type="caution">
    <text evidence="3">The sequence shown here is derived from an EMBL/GenBank/DDBJ whole genome shotgun (WGS) entry which is preliminary data.</text>
</comment>
<evidence type="ECO:0000313" key="4">
    <source>
        <dbReference type="Proteomes" id="UP000663879"/>
    </source>
</evidence>
<organism evidence="3 4">
    <name type="scientific">Brachionus calyciflorus</name>
    <dbReference type="NCBI Taxonomy" id="104777"/>
    <lineage>
        <taxon>Eukaryota</taxon>
        <taxon>Metazoa</taxon>
        <taxon>Spiralia</taxon>
        <taxon>Gnathifera</taxon>
        <taxon>Rotifera</taxon>
        <taxon>Eurotatoria</taxon>
        <taxon>Monogononta</taxon>
        <taxon>Pseudotrocha</taxon>
        <taxon>Ploima</taxon>
        <taxon>Brachionidae</taxon>
        <taxon>Brachionus</taxon>
    </lineage>
</organism>
<dbReference type="InterPro" id="IPR018247">
    <property type="entry name" value="EF_Hand_1_Ca_BS"/>
</dbReference>